<evidence type="ECO:0000313" key="1">
    <source>
        <dbReference type="EMBL" id="KAI3733696.1"/>
    </source>
</evidence>
<dbReference type="Proteomes" id="UP001055879">
    <property type="component" value="Linkage Group LG04"/>
</dbReference>
<comment type="caution">
    <text evidence="1">The sequence shown here is derived from an EMBL/GenBank/DDBJ whole genome shotgun (WGS) entry which is preliminary data.</text>
</comment>
<protein>
    <submittedName>
        <fullName evidence="1">Uncharacterized protein</fullName>
    </submittedName>
</protein>
<reference evidence="1 2" key="2">
    <citation type="journal article" date="2022" name="Mol. Ecol. Resour.">
        <title>The genomes of chicory, endive, great burdock and yacon provide insights into Asteraceae paleo-polyploidization history and plant inulin production.</title>
        <authorList>
            <person name="Fan W."/>
            <person name="Wang S."/>
            <person name="Wang H."/>
            <person name="Wang A."/>
            <person name="Jiang F."/>
            <person name="Liu H."/>
            <person name="Zhao H."/>
            <person name="Xu D."/>
            <person name="Zhang Y."/>
        </authorList>
    </citation>
    <scope>NUCLEOTIDE SEQUENCE [LARGE SCALE GENOMIC DNA]</scope>
    <source>
        <strain evidence="2">cv. Niubang</strain>
    </source>
</reference>
<organism evidence="1 2">
    <name type="scientific">Arctium lappa</name>
    <name type="common">Greater burdock</name>
    <name type="synonym">Lappa major</name>
    <dbReference type="NCBI Taxonomy" id="4217"/>
    <lineage>
        <taxon>Eukaryota</taxon>
        <taxon>Viridiplantae</taxon>
        <taxon>Streptophyta</taxon>
        <taxon>Embryophyta</taxon>
        <taxon>Tracheophyta</taxon>
        <taxon>Spermatophyta</taxon>
        <taxon>Magnoliopsida</taxon>
        <taxon>eudicotyledons</taxon>
        <taxon>Gunneridae</taxon>
        <taxon>Pentapetalae</taxon>
        <taxon>asterids</taxon>
        <taxon>campanulids</taxon>
        <taxon>Asterales</taxon>
        <taxon>Asteraceae</taxon>
        <taxon>Carduoideae</taxon>
        <taxon>Cardueae</taxon>
        <taxon>Arctiinae</taxon>
        <taxon>Arctium</taxon>
    </lineage>
</organism>
<gene>
    <name evidence="1" type="ORF">L6452_13147</name>
</gene>
<proteinExistence type="predicted"/>
<accession>A0ACB9CHC2</accession>
<keyword evidence="2" id="KW-1185">Reference proteome</keyword>
<evidence type="ECO:0000313" key="2">
    <source>
        <dbReference type="Proteomes" id="UP001055879"/>
    </source>
</evidence>
<dbReference type="EMBL" id="CM042050">
    <property type="protein sequence ID" value="KAI3733696.1"/>
    <property type="molecule type" value="Genomic_DNA"/>
</dbReference>
<name>A0ACB9CHC2_ARCLA</name>
<sequence>MSFLREVEHLQIPLPHILSVTNNFDEKNFIASGGFGRVYQGQSEQYGTIAVKRLDHSICGQGQHEFMMEIALLSAYKHENLVSLVGFCDQDGEKILVYKHESNGSLDKFLQNKDLNWIRRLQICLDAARGLKYLHHDVGPQHRVLHRDVKSSNILLNENWRAKISDFGLSKISPANVPFTFLISKACGTIGYVDPEYVYTGVLTQKSDVYSFGVVLFEVLCGRPACVLEYDDEHQLLCKLAQNRYEKDTLDEIIDSELYKQMNAASLSTFSTIAHQCLEKCREDRPTMSQIVKQLQKALDYQLGLILWHDLHFDFRDQDVYNKIVDFLSSALQGLSTSEDMPIQQSRFTTSSSSSSHSTLVPSLPWNHNFLKSSREIDVPKSFEELLSSTVQQKLVMNLKDDGMLLQGASNITVSFLKPIRGTQILLIISSKTYVNSCWSLNELAYVMESKDVIDQIVTAFFNDMDPLDVRELRGELKKVFTTFKLNNDRVESWRREPKNVTYISDWPSNNMYRKKFVKKIIDTISHGLLPSSLISSANTGIIGIKSRMQDFKSQLQVGFGGVHMVGICGTWGSGKSTLASAIYDDIWHEFKGCCFATNVRAESRMHGLKALQEKILSDVLKRRKVMLGSIEEGISMMKTRFCRTNVLIILDDVDHLDHLKMLAGSQDWFGNGSRIIITTRNKNLLKAHNISIIHDVRLLNEEEAIQLFSRHAFGARKPVGGYEKLSVDMVSKFGGHPSALISLGSFLHGKDMSEWMSTWARLEDIPDHEVVELFKTGDDGVERNIDSWFGFCGH</sequence>
<reference evidence="2" key="1">
    <citation type="journal article" date="2022" name="Mol. Ecol. Resour.">
        <title>The genomes of chicory, endive, great burdock and yacon provide insights into Asteraceae palaeo-polyploidization history and plant inulin production.</title>
        <authorList>
            <person name="Fan W."/>
            <person name="Wang S."/>
            <person name="Wang H."/>
            <person name="Wang A."/>
            <person name="Jiang F."/>
            <person name="Liu H."/>
            <person name="Zhao H."/>
            <person name="Xu D."/>
            <person name="Zhang Y."/>
        </authorList>
    </citation>
    <scope>NUCLEOTIDE SEQUENCE [LARGE SCALE GENOMIC DNA]</scope>
    <source>
        <strain evidence="2">cv. Niubang</strain>
    </source>
</reference>